<dbReference type="VEuPathDB" id="FungiDB:SPPG_00057"/>
<dbReference type="Pfam" id="PF00069">
    <property type="entry name" value="Pkinase"/>
    <property type="match status" value="1"/>
</dbReference>
<dbReference type="GO" id="GO:0005776">
    <property type="term" value="C:autophagosome"/>
    <property type="evidence" value="ECO:0007669"/>
    <property type="project" value="TreeGrafter"/>
</dbReference>
<dbReference type="PANTHER" id="PTHR24348">
    <property type="entry name" value="SERINE/THREONINE-PROTEIN KINASE UNC-51-RELATED"/>
    <property type="match status" value="1"/>
</dbReference>
<dbReference type="InParanoid" id="A0A0L0HT94"/>
<dbReference type="GO" id="GO:0000045">
    <property type="term" value="P:autophagosome assembly"/>
    <property type="evidence" value="ECO:0007669"/>
    <property type="project" value="TreeGrafter"/>
</dbReference>
<feature type="compositionally biased region" description="Basic and acidic residues" evidence="7">
    <location>
        <begin position="381"/>
        <end position="392"/>
    </location>
</feature>
<evidence type="ECO:0000256" key="1">
    <source>
        <dbReference type="ARBA" id="ARBA00012513"/>
    </source>
</evidence>
<dbReference type="InterPro" id="IPR045269">
    <property type="entry name" value="Atg1-like"/>
</dbReference>
<dbReference type="InterPro" id="IPR017441">
    <property type="entry name" value="Protein_kinase_ATP_BS"/>
</dbReference>
<name>A0A0L0HT94_SPIPD</name>
<protein>
    <recommendedName>
        <fullName evidence="1">non-specific serine/threonine protein kinase</fullName>
        <ecNumber evidence="1">2.7.11.1</ecNumber>
    </recommendedName>
</protein>
<dbReference type="PANTHER" id="PTHR24348:SF22">
    <property type="entry name" value="NON-SPECIFIC SERINE_THREONINE PROTEIN KINASE"/>
    <property type="match status" value="1"/>
</dbReference>
<evidence type="ECO:0000256" key="6">
    <source>
        <dbReference type="PROSITE-ProRule" id="PRU10141"/>
    </source>
</evidence>
<dbReference type="PROSITE" id="PS50011">
    <property type="entry name" value="PROTEIN_KINASE_DOM"/>
    <property type="match status" value="1"/>
</dbReference>
<evidence type="ECO:0000256" key="2">
    <source>
        <dbReference type="ARBA" id="ARBA00022679"/>
    </source>
</evidence>
<dbReference type="PROSITE" id="PS00107">
    <property type="entry name" value="PROTEIN_KINASE_ATP"/>
    <property type="match status" value="1"/>
</dbReference>
<evidence type="ECO:0000256" key="7">
    <source>
        <dbReference type="SAM" id="MobiDB-lite"/>
    </source>
</evidence>
<feature type="domain" description="Protein kinase" evidence="8">
    <location>
        <begin position="7"/>
        <end position="278"/>
    </location>
</feature>
<evidence type="ECO:0000313" key="10">
    <source>
        <dbReference type="Proteomes" id="UP000053201"/>
    </source>
</evidence>
<accession>A0A0L0HT94</accession>
<dbReference type="FunFam" id="3.30.200.20:FF:000042">
    <property type="entry name" value="Aurora kinase A"/>
    <property type="match status" value="1"/>
</dbReference>
<evidence type="ECO:0000313" key="9">
    <source>
        <dbReference type="EMBL" id="KND04327.1"/>
    </source>
</evidence>
<dbReference type="InterPro" id="IPR000719">
    <property type="entry name" value="Prot_kinase_dom"/>
</dbReference>
<dbReference type="Gene3D" id="1.20.58.80">
    <property type="entry name" value="Phosphotransferase system, lactose/cellobiose-type IIA subunit"/>
    <property type="match status" value="2"/>
</dbReference>
<dbReference type="GeneID" id="27683811"/>
<dbReference type="InterPro" id="IPR008271">
    <property type="entry name" value="Ser/Thr_kinase_AS"/>
</dbReference>
<dbReference type="EC" id="2.7.11.1" evidence="1"/>
<feature type="binding site" evidence="6">
    <location>
        <position position="36"/>
    </location>
    <ligand>
        <name>ATP</name>
        <dbReference type="ChEBI" id="CHEBI:30616"/>
    </ligand>
</feature>
<dbReference type="AlphaFoldDB" id="A0A0L0HT94"/>
<sequence>MASPPSYITISKLGEGTSGIVYRCRPKSGGADVAIKVIPRSQLGRSRKQEKVVQEIAILKRLRHQNIVRFVDLEWDTHNVFIVMELCELGNLKEFLARKHGRRLVERDARWFLRQIAAGLFFLWSHSLVHRDLKTENLLLTANPNSHGQPILKIADFGIADYGRNQDFSSAAMKEKIGTLAYMAPEVLKDEEYDARCDLWSVGVIFYEMLAGSTPFHTASSIDDLLKQILSPTPSQLILPPTIARTTSQTAQSLVSALLTRDPNKRLTFDEYFDHPYLDLTHIPGSESLSSGMEYISEAVELDNRFVRSKNPSGRKELKAWKQIIDLYAEGVAHLLAHVQYLGPQNPDAVQVAELVTRYINRAESLKHQVETWQNSPGTAGERRRSSGDQDRLSAPPFSVKAGPISSSLARTDFLSSPSTPSSANAQVQAALDVLNTAQSLAATNPNHALQVYDTGLAQLLRAIAMTCSPVERDKIRSEACEWFDQAERLGQAVKRQQETKGWQVVGGGIVRKGGMIDIVYNMPGEYPS</sequence>
<dbReference type="Proteomes" id="UP000053201">
    <property type="component" value="Unassembled WGS sequence"/>
</dbReference>
<keyword evidence="10" id="KW-1185">Reference proteome</keyword>
<feature type="region of interest" description="Disordered" evidence="7">
    <location>
        <begin position="370"/>
        <end position="400"/>
    </location>
</feature>
<dbReference type="GO" id="GO:0010506">
    <property type="term" value="P:regulation of autophagy"/>
    <property type="evidence" value="ECO:0007669"/>
    <property type="project" value="InterPro"/>
</dbReference>
<dbReference type="Gene3D" id="3.30.200.20">
    <property type="entry name" value="Phosphorylase Kinase, domain 1"/>
    <property type="match status" value="1"/>
</dbReference>
<keyword evidence="4 9" id="KW-0418">Kinase</keyword>
<evidence type="ECO:0000259" key="8">
    <source>
        <dbReference type="PROSITE" id="PS50011"/>
    </source>
</evidence>
<dbReference type="GO" id="GO:0005829">
    <property type="term" value="C:cytosol"/>
    <property type="evidence" value="ECO:0007669"/>
    <property type="project" value="TreeGrafter"/>
</dbReference>
<dbReference type="GO" id="GO:0005524">
    <property type="term" value="F:ATP binding"/>
    <property type="evidence" value="ECO:0007669"/>
    <property type="project" value="UniProtKB-UniRule"/>
</dbReference>
<dbReference type="InterPro" id="IPR036181">
    <property type="entry name" value="MIT_dom_sf"/>
</dbReference>
<keyword evidence="3 6" id="KW-0547">Nucleotide-binding</keyword>
<gene>
    <name evidence="9" type="ORF">SPPG_00057</name>
</gene>
<dbReference type="SMART" id="SM00220">
    <property type="entry name" value="S_TKc"/>
    <property type="match status" value="1"/>
</dbReference>
<dbReference type="SUPFAM" id="SSF56112">
    <property type="entry name" value="Protein kinase-like (PK-like)"/>
    <property type="match status" value="1"/>
</dbReference>
<dbReference type="Gene3D" id="1.10.510.10">
    <property type="entry name" value="Transferase(Phosphotransferase) domain 1"/>
    <property type="match status" value="1"/>
</dbReference>
<evidence type="ECO:0000256" key="3">
    <source>
        <dbReference type="ARBA" id="ARBA00022741"/>
    </source>
</evidence>
<dbReference type="PROSITE" id="PS00108">
    <property type="entry name" value="PROTEIN_KINASE_ST"/>
    <property type="match status" value="1"/>
</dbReference>
<dbReference type="eggNOG" id="KOG0595">
    <property type="taxonomic scope" value="Eukaryota"/>
</dbReference>
<dbReference type="SUPFAM" id="SSF116846">
    <property type="entry name" value="MIT domain"/>
    <property type="match status" value="2"/>
</dbReference>
<evidence type="ECO:0000256" key="5">
    <source>
        <dbReference type="ARBA" id="ARBA00022840"/>
    </source>
</evidence>
<keyword evidence="2" id="KW-0808">Transferase</keyword>
<dbReference type="GO" id="GO:0000407">
    <property type="term" value="C:phagophore assembly site"/>
    <property type="evidence" value="ECO:0007669"/>
    <property type="project" value="TreeGrafter"/>
</dbReference>
<dbReference type="RefSeq" id="XP_016612366.1">
    <property type="nucleotide sequence ID" value="XM_016748394.1"/>
</dbReference>
<reference evidence="9 10" key="1">
    <citation type="submission" date="2009-08" db="EMBL/GenBank/DDBJ databases">
        <title>The Genome Sequence of Spizellomyces punctatus strain DAOM BR117.</title>
        <authorList>
            <consortium name="The Broad Institute Genome Sequencing Platform"/>
            <person name="Russ C."/>
            <person name="Cuomo C."/>
            <person name="Shea T."/>
            <person name="Young S.K."/>
            <person name="Zeng Q."/>
            <person name="Koehrsen M."/>
            <person name="Haas B."/>
            <person name="Borodovsky M."/>
            <person name="Guigo R."/>
            <person name="Alvarado L."/>
            <person name="Berlin A."/>
            <person name="Bochicchio J."/>
            <person name="Borenstein D."/>
            <person name="Chapman S."/>
            <person name="Chen Z."/>
            <person name="Engels R."/>
            <person name="Freedman E."/>
            <person name="Gellesch M."/>
            <person name="Goldberg J."/>
            <person name="Griggs A."/>
            <person name="Gujja S."/>
            <person name="Heiman D."/>
            <person name="Hepburn T."/>
            <person name="Howarth C."/>
            <person name="Jen D."/>
            <person name="Larson L."/>
            <person name="Lewis B."/>
            <person name="Mehta T."/>
            <person name="Park D."/>
            <person name="Pearson M."/>
            <person name="Roberts A."/>
            <person name="Saif S."/>
            <person name="Shenoy N."/>
            <person name="Sisk P."/>
            <person name="Stolte C."/>
            <person name="Sykes S."/>
            <person name="Thomson T."/>
            <person name="Walk T."/>
            <person name="White J."/>
            <person name="Yandava C."/>
            <person name="Burger G."/>
            <person name="Gray M.W."/>
            <person name="Holland P.W.H."/>
            <person name="King N."/>
            <person name="Lang F.B.F."/>
            <person name="Roger A.J."/>
            <person name="Ruiz-Trillo I."/>
            <person name="Lander E."/>
            <person name="Nusbaum C."/>
        </authorList>
    </citation>
    <scope>NUCLEOTIDE SEQUENCE [LARGE SCALE GENOMIC DNA]</scope>
    <source>
        <strain evidence="9 10">DAOM BR117</strain>
    </source>
</reference>
<keyword evidence="5 6" id="KW-0067">ATP-binding</keyword>
<dbReference type="OrthoDB" id="346907at2759"/>
<dbReference type="GO" id="GO:0004674">
    <property type="term" value="F:protein serine/threonine kinase activity"/>
    <property type="evidence" value="ECO:0007669"/>
    <property type="project" value="UniProtKB-EC"/>
</dbReference>
<dbReference type="STRING" id="645134.A0A0L0HT94"/>
<organism evidence="9 10">
    <name type="scientific">Spizellomyces punctatus (strain DAOM BR117)</name>
    <dbReference type="NCBI Taxonomy" id="645134"/>
    <lineage>
        <taxon>Eukaryota</taxon>
        <taxon>Fungi</taxon>
        <taxon>Fungi incertae sedis</taxon>
        <taxon>Chytridiomycota</taxon>
        <taxon>Chytridiomycota incertae sedis</taxon>
        <taxon>Chytridiomycetes</taxon>
        <taxon>Spizellomycetales</taxon>
        <taxon>Spizellomycetaceae</taxon>
        <taxon>Spizellomyces</taxon>
    </lineage>
</organism>
<dbReference type="GO" id="GO:0016020">
    <property type="term" value="C:membrane"/>
    <property type="evidence" value="ECO:0007669"/>
    <property type="project" value="TreeGrafter"/>
</dbReference>
<dbReference type="EMBL" id="KQ257450">
    <property type="protein sequence ID" value="KND04327.1"/>
    <property type="molecule type" value="Genomic_DNA"/>
</dbReference>
<dbReference type="OMA" id="QHNYFNP"/>
<proteinExistence type="predicted"/>
<dbReference type="InterPro" id="IPR011009">
    <property type="entry name" value="Kinase-like_dom_sf"/>
</dbReference>
<evidence type="ECO:0000256" key="4">
    <source>
        <dbReference type="ARBA" id="ARBA00022777"/>
    </source>
</evidence>